<comment type="caution">
    <text evidence="2">The sequence shown here is derived from an EMBL/GenBank/DDBJ whole genome shotgun (WGS) entry which is preliminary data.</text>
</comment>
<dbReference type="Proteomes" id="UP000481861">
    <property type="component" value="Unassembled WGS sequence"/>
</dbReference>
<proteinExistence type="predicted"/>
<dbReference type="EMBL" id="JAADJZ010000001">
    <property type="protein sequence ID" value="KAF2878173.1"/>
    <property type="molecule type" value="Genomic_DNA"/>
</dbReference>
<accession>A0A7C8IJU2</accession>
<gene>
    <name evidence="2" type="ORF">BDV95DRAFT_13281</name>
</gene>
<organism evidence="2 3">
    <name type="scientific">Massariosphaeria phaeospora</name>
    <dbReference type="NCBI Taxonomy" id="100035"/>
    <lineage>
        <taxon>Eukaryota</taxon>
        <taxon>Fungi</taxon>
        <taxon>Dikarya</taxon>
        <taxon>Ascomycota</taxon>
        <taxon>Pezizomycotina</taxon>
        <taxon>Dothideomycetes</taxon>
        <taxon>Pleosporomycetidae</taxon>
        <taxon>Pleosporales</taxon>
        <taxon>Pleosporales incertae sedis</taxon>
        <taxon>Massariosphaeria</taxon>
    </lineage>
</organism>
<evidence type="ECO:0000256" key="1">
    <source>
        <dbReference type="SAM" id="MobiDB-lite"/>
    </source>
</evidence>
<evidence type="ECO:0000313" key="2">
    <source>
        <dbReference type="EMBL" id="KAF2878173.1"/>
    </source>
</evidence>
<evidence type="ECO:0000313" key="3">
    <source>
        <dbReference type="Proteomes" id="UP000481861"/>
    </source>
</evidence>
<dbReference type="AlphaFoldDB" id="A0A7C8IJU2"/>
<name>A0A7C8IJU2_9PLEO</name>
<feature type="region of interest" description="Disordered" evidence="1">
    <location>
        <begin position="53"/>
        <end position="92"/>
    </location>
</feature>
<sequence length="92" mass="10183">MGTVIVENSHSPVIMKCARGNITLKRRRAVERQNESNGQERLNASLWSALPLKAPPPRTFSPQTTTPSTVDLPLSSLQSFDSLPNHSTPNRF</sequence>
<feature type="compositionally biased region" description="Polar residues" evidence="1">
    <location>
        <begin position="60"/>
        <end position="92"/>
    </location>
</feature>
<reference evidence="2 3" key="1">
    <citation type="submission" date="2020-01" db="EMBL/GenBank/DDBJ databases">
        <authorList>
            <consortium name="DOE Joint Genome Institute"/>
            <person name="Haridas S."/>
            <person name="Albert R."/>
            <person name="Binder M."/>
            <person name="Bloem J."/>
            <person name="Labutti K."/>
            <person name="Salamov A."/>
            <person name="Andreopoulos B."/>
            <person name="Baker S.E."/>
            <person name="Barry K."/>
            <person name="Bills G."/>
            <person name="Bluhm B.H."/>
            <person name="Cannon C."/>
            <person name="Castanera R."/>
            <person name="Culley D.E."/>
            <person name="Daum C."/>
            <person name="Ezra D."/>
            <person name="Gonzalez J.B."/>
            <person name="Henrissat B."/>
            <person name="Kuo A."/>
            <person name="Liang C."/>
            <person name="Lipzen A."/>
            <person name="Lutzoni F."/>
            <person name="Magnuson J."/>
            <person name="Mondo S."/>
            <person name="Nolan M."/>
            <person name="Ohm R."/>
            <person name="Pangilinan J."/>
            <person name="Park H.-J.H."/>
            <person name="Ramirez L."/>
            <person name="Alfaro M."/>
            <person name="Sun H."/>
            <person name="Tritt A."/>
            <person name="Yoshinaga Y."/>
            <person name="Zwiers L.-H.L."/>
            <person name="Turgeon B.G."/>
            <person name="Goodwin S.B."/>
            <person name="Spatafora J.W."/>
            <person name="Crous P.W."/>
            <person name="Grigoriev I.V."/>
        </authorList>
    </citation>
    <scope>NUCLEOTIDE SEQUENCE [LARGE SCALE GENOMIC DNA]</scope>
    <source>
        <strain evidence="2 3">CBS 611.86</strain>
    </source>
</reference>
<keyword evidence="3" id="KW-1185">Reference proteome</keyword>
<protein>
    <submittedName>
        <fullName evidence="2">Uncharacterized protein</fullName>
    </submittedName>
</protein>